<dbReference type="Pfam" id="PF10994">
    <property type="entry name" value="DUF2817"/>
    <property type="match status" value="1"/>
</dbReference>
<comment type="caution">
    <text evidence="1">Lacks conserved residue(s) required for the propagation of feature annotation.</text>
</comment>
<reference evidence="3 4" key="1">
    <citation type="submission" date="2024-09" db="EMBL/GenBank/DDBJ databases">
        <authorList>
            <person name="Sun Q."/>
            <person name="Mori K."/>
        </authorList>
    </citation>
    <scope>NUCLEOTIDE SEQUENCE [LARGE SCALE GENOMIC DNA]</scope>
    <source>
        <strain evidence="3 4">KCTC 23315</strain>
    </source>
</reference>
<dbReference type="RefSeq" id="WP_377246016.1">
    <property type="nucleotide sequence ID" value="NZ_JBHLXP010000004.1"/>
</dbReference>
<dbReference type="EMBL" id="JBHLXP010000004">
    <property type="protein sequence ID" value="MFC0049686.1"/>
    <property type="molecule type" value="Genomic_DNA"/>
</dbReference>
<protein>
    <submittedName>
        <fullName evidence="3">M14 family metallocarboxypeptidase</fullName>
    </submittedName>
</protein>
<keyword evidence="4" id="KW-1185">Reference proteome</keyword>
<dbReference type="SUPFAM" id="SSF53187">
    <property type="entry name" value="Zn-dependent exopeptidases"/>
    <property type="match status" value="1"/>
</dbReference>
<sequence length="320" mass="34472">MTKSVQRIYSIGTVGTPWGAAERALWLSQQPVKRSYQAEVLAPLQQLLTAPALAACAELQCYGTLDYSSHQLGTYPLYAVKNRHFDSNKPLLLVTGGVHGYETSGVQGALLFIREHFAHYAAQANVLVLPCISPWGYETINRWNPDAVDPNRSFVAGGPSQEANAVLALLGQFPTPLVHIDLHETTDSDNSEFRPAKAARDGTVNTNWNIPDGFYLVGDTAKPQPEFQRVMIAAVSKITHVAEADDTGCLIGEALQQFGVVNYPKKSLGLCGGMTDAVYVTTTEVYPDSPRATPAQCNQAQVAVICAGFDYALAATGSVL</sequence>
<evidence type="ECO:0000313" key="4">
    <source>
        <dbReference type="Proteomes" id="UP001589813"/>
    </source>
</evidence>
<dbReference type="Proteomes" id="UP001589813">
    <property type="component" value="Unassembled WGS sequence"/>
</dbReference>
<name>A0ABV6BFM9_9GAMM</name>
<dbReference type="InterPro" id="IPR021259">
    <property type="entry name" value="DUF2817"/>
</dbReference>
<evidence type="ECO:0000313" key="3">
    <source>
        <dbReference type="EMBL" id="MFC0049686.1"/>
    </source>
</evidence>
<proteinExistence type="inferred from homology"/>
<evidence type="ECO:0000256" key="1">
    <source>
        <dbReference type="PROSITE-ProRule" id="PRU01379"/>
    </source>
</evidence>
<accession>A0ABV6BFM9</accession>
<dbReference type="PROSITE" id="PS52035">
    <property type="entry name" value="PEPTIDASE_M14"/>
    <property type="match status" value="1"/>
</dbReference>
<comment type="similarity">
    <text evidence="1">Belongs to the peptidase M14 family.</text>
</comment>
<comment type="caution">
    <text evidence="3">The sequence shown here is derived from an EMBL/GenBank/DDBJ whole genome shotgun (WGS) entry which is preliminary data.</text>
</comment>
<gene>
    <name evidence="3" type="ORF">ACFFJP_15415</name>
</gene>
<dbReference type="CDD" id="cd06231">
    <property type="entry name" value="M14_REP34-like"/>
    <property type="match status" value="1"/>
</dbReference>
<dbReference type="InterPro" id="IPR000834">
    <property type="entry name" value="Peptidase_M14"/>
</dbReference>
<dbReference type="Gene3D" id="3.40.630.10">
    <property type="entry name" value="Zn peptidases"/>
    <property type="match status" value="1"/>
</dbReference>
<evidence type="ECO:0000259" key="2">
    <source>
        <dbReference type="PROSITE" id="PS52035"/>
    </source>
</evidence>
<feature type="domain" description="Peptidase M14" evidence="2">
    <location>
        <begin position="32"/>
        <end position="320"/>
    </location>
</feature>
<organism evidence="3 4">
    <name type="scientific">Rheinheimera tilapiae</name>
    <dbReference type="NCBI Taxonomy" id="875043"/>
    <lineage>
        <taxon>Bacteria</taxon>
        <taxon>Pseudomonadati</taxon>
        <taxon>Pseudomonadota</taxon>
        <taxon>Gammaproteobacteria</taxon>
        <taxon>Chromatiales</taxon>
        <taxon>Chromatiaceae</taxon>
        <taxon>Rheinheimera</taxon>
    </lineage>
</organism>